<reference evidence="5" key="1">
    <citation type="submission" date="2025-08" db="UniProtKB">
        <authorList>
            <consortium name="RefSeq"/>
        </authorList>
    </citation>
    <scope>IDENTIFICATION</scope>
    <source>
        <tissue evidence="5">Muscle</tissue>
    </source>
</reference>
<feature type="domain" description="Carboxylesterase type B" evidence="3">
    <location>
        <begin position="36"/>
        <end position="498"/>
    </location>
</feature>
<dbReference type="Gene3D" id="3.40.50.1820">
    <property type="entry name" value="alpha/beta hydrolase"/>
    <property type="match status" value="1"/>
</dbReference>
<keyword evidence="2" id="KW-0732">Signal</keyword>
<gene>
    <name evidence="5" type="primary">LOC106464748</name>
</gene>
<name>A0ABM1SX91_LIMPO</name>
<dbReference type="PANTHER" id="PTHR11559">
    <property type="entry name" value="CARBOXYLESTERASE"/>
    <property type="match status" value="1"/>
</dbReference>
<evidence type="ECO:0000256" key="2">
    <source>
        <dbReference type="SAM" id="SignalP"/>
    </source>
</evidence>
<dbReference type="Proteomes" id="UP000694941">
    <property type="component" value="Unplaced"/>
</dbReference>
<evidence type="ECO:0000313" key="4">
    <source>
        <dbReference type="Proteomes" id="UP000694941"/>
    </source>
</evidence>
<dbReference type="PROSITE" id="PS00941">
    <property type="entry name" value="CARBOXYLESTERASE_B_2"/>
    <property type="match status" value="1"/>
</dbReference>
<organism evidence="4 5">
    <name type="scientific">Limulus polyphemus</name>
    <name type="common">Atlantic horseshoe crab</name>
    <dbReference type="NCBI Taxonomy" id="6850"/>
    <lineage>
        <taxon>Eukaryota</taxon>
        <taxon>Metazoa</taxon>
        <taxon>Ecdysozoa</taxon>
        <taxon>Arthropoda</taxon>
        <taxon>Chelicerata</taxon>
        <taxon>Merostomata</taxon>
        <taxon>Xiphosura</taxon>
        <taxon>Limulidae</taxon>
        <taxon>Limulus</taxon>
    </lineage>
</organism>
<feature type="chain" id="PRO_5047199982" evidence="2">
    <location>
        <begin position="25"/>
        <end position="541"/>
    </location>
</feature>
<keyword evidence="1" id="KW-0325">Glycoprotein</keyword>
<evidence type="ECO:0000256" key="1">
    <source>
        <dbReference type="ARBA" id="ARBA00023180"/>
    </source>
</evidence>
<sequence>MGVLMLFLAIIIVIIGVLLTSSEPQPLQKTANPLTITECGQIQGLIQDGVYVFKGIPYALPPTGEHRWKPPQPVAAIEDCWNGIFMAHNMSKSCYQKGSLISHQDFSEDCLYLNVYTPSLSHHQLRPVIVYIPGYSLQGSYVDLEWQPNPILAKEKDVLLVTFNYRLNVFGFMTLKVLSDAVRPPTSGNYGFYDQIAALKWVKRNIIHFGGDAKKITVLAHGSGATGAVYLLSSLKSRNLFSQMWITGPSAQFPDKTLQQVQLENLQFLRNLNCDTRECLLIKTPEELLNAMPDSWSADHLTDLPSTMDRSLSPIAVIDGVLVYDDPFTMWKDGTINDVPIVIGSAAQEIGLWSGDRQGLNTWTWEDFIDYVRQRLDTIDTNLTNAVLDYYVRNSSTPKMQFYTMVSDVRAVCPIQDLTDKASNQLESSVYSYIIDYIPSKAIKIANKTLPQVAFSGLDIIAIFDLLHKYIFEPTDADIKFQRIIQELFYTFVHTGKPFLGYSPLKKAAYINFIGEVVNAKMAPYENCHVWEDFLMFGNIN</sequence>
<keyword evidence="4" id="KW-1185">Reference proteome</keyword>
<dbReference type="InterPro" id="IPR019819">
    <property type="entry name" value="Carboxylesterase_B_CS"/>
</dbReference>
<dbReference type="SUPFAM" id="SSF53474">
    <property type="entry name" value="alpha/beta-Hydrolases"/>
    <property type="match status" value="1"/>
</dbReference>
<feature type="signal peptide" evidence="2">
    <location>
        <begin position="1"/>
        <end position="24"/>
    </location>
</feature>
<dbReference type="InterPro" id="IPR002018">
    <property type="entry name" value="CarbesteraseB"/>
</dbReference>
<protein>
    <submittedName>
        <fullName evidence="5">Neurotactin-like</fullName>
    </submittedName>
</protein>
<dbReference type="InterPro" id="IPR050309">
    <property type="entry name" value="Type-B_Carboxylest/Lipase"/>
</dbReference>
<evidence type="ECO:0000259" key="3">
    <source>
        <dbReference type="Pfam" id="PF00135"/>
    </source>
</evidence>
<dbReference type="InterPro" id="IPR029058">
    <property type="entry name" value="AB_hydrolase_fold"/>
</dbReference>
<dbReference type="Pfam" id="PF00135">
    <property type="entry name" value="COesterase"/>
    <property type="match status" value="1"/>
</dbReference>
<dbReference type="GeneID" id="106464748"/>
<dbReference type="RefSeq" id="XP_022248247.1">
    <property type="nucleotide sequence ID" value="XM_022392539.1"/>
</dbReference>
<accession>A0ABM1SX91</accession>
<evidence type="ECO:0000313" key="5">
    <source>
        <dbReference type="RefSeq" id="XP_022248247.1"/>
    </source>
</evidence>
<proteinExistence type="predicted"/>